<evidence type="ECO:0000313" key="2">
    <source>
        <dbReference type="EMBL" id="HIW81874.1"/>
    </source>
</evidence>
<dbReference type="EMBL" id="DXGH01000055">
    <property type="protein sequence ID" value="HIW81874.1"/>
    <property type="molecule type" value="Genomic_DNA"/>
</dbReference>
<gene>
    <name evidence="2" type="ORF">H9742_10245</name>
</gene>
<reference evidence="2" key="2">
    <citation type="submission" date="2021-04" db="EMBL/GenBank/DDBJ databases">
        <authorList>
            <person name="Gilroy R."/>
        </authorList>
    </citation>
    <scope>NUCLEOTIDE SEQUENCE</scope>
    <source>
        <strain evidence="2">CHK195-6426</strain>
    </source>
</reference>
<feature type="transmembrane region" description="Helical" evidence="1">
    <location>
        <begin position="390"/>
        <end position="415"/>
    </location>
</feature>
<feature type="transmembrane region" description="Helical" evidence="1">
    <location>
        <begin position="223"/>
        <end position="240"/>
    </location>
</feature>
<evidence type="ECO:0000256" key="1">
    <source>
        <dbReference type="SAM" id="Phobius"/>
    </source>
</evidence>
<feature type="transmembrane region" description="Helical" evidence="1">
    <location>
        <begin position="128"/>
        <end position="148"/>
    </location>
</feature>
<keyword evidence="1" id="KW-0472">Membrane</keyword>
<feature type="transmembrane region" description="Helical" evidence="1">
    <location>
        <begin position="328"/>
        <end position="347"/>
    </location>
</feature>
<reference evidence="2" key="1">
    <citation type="journal article" date="2021" name="PeerJ">
        <title>Extensive microbial diversity within the chicken gut microbiome revealed by metagenomics and culture.</title>
        <authorList>
            <person name="Gilroy R."/>
            <person name="Ravi A."/>
            <person name="Getino M."/>
            <person name="Pursley I."/>
            <person name="Horton D.L."/>
            <person name="Alikhan N.F."/>
            <person name="Baker D."/>
            <person name="Gharbi K."/>
            <person name="Hall N."/>
            <person name="Watson M."/>
            <person name="Adriaenssens E.M."/>
            <person name="Foster-Nyarko E."/>
            <person name="Jarju S."/>
            <person name="Secka A."/>
            <person name="Antonio M."/>
            <person name="Oren A."/>
            <person name="Chaudhuri R.R."/>
            <person name="La Ragione R."/>
            <person name="Hildebrand F."/>
            <person name="Pallen M.J."/>
        </authorList>
    </citation>
    <scope>NUCLEOTIDE SEQUENCE</scope>
    <source>
        <strain evidence="2">CHK195-6426</strain>
    </source>
</reference>
<dbReference type="AlphaFoldDB" id="A0A9D1R5X6"/>
<protein>
    <submittedName>
        <fullName evidence="2">Uncharacterized protein</fullName>
    </submittedName>
</protein>
<feature type="transmembrane region" description="Helical" evidence="1">
    <location>
        <begin position="252"/>
        <end position="270"/>
    </location>
</feature>
<keyword evidence="1" id="KW-0812">Transmembrane</keyword>
<dbReference type="Proteomes" id="UP000824265">
    <property type="component" value="Unassembled WGS sequence"/>
</dbReference>
<keyword evidence="1" id="KW-1133">Transmembrane helix</keyword>
<accession>A0A9D1R5X6</accession>
<feature type="transmembrane region" description="Helical" evidence="1">
    <location>
        <begin position="79"/>
        <end position="108"/>
    </location>
</feature>
<organism evidence="2 3">
    <name type="scientific">Candidatus Acetatifactor stercoripullorum</name>
    <dbReference type="NCBI Taxonomy" id="2838414"/>
    <lineage>
        <taxon>Bacteria</taxon>
        <taxon>Bacillati</taxon>
        <taxon>Bacillota</taxon>
        <taxon>Clostridia</taxon>
        <taxon>Lachnospirales</taxon>
        <taxon>Lachnospiraceae</taxon>
        <taxon>Acetatifactor</taxon>
    </lineage>
</organism>
<evidence type="ECO:0000313" key="3">
    <source>
        <dbReference type="Proteomes" id="UP000824265"/>
    </source>
</evidence>
<name>A0A9D1R5X6_9FIRM</name>
<comment type="caution">
    <text evidence="2">The sequence shown here is derived from an EMBL/GenBank/DDBJ whole genome shotgun (WGS) entry which is preliminary data.</text>
</comment>
<feature type="transmembrane region" description="Helical" evidence="1">
    <location>
        <begin position="301"/>
        <end position="321"/>
    </location>
</feature>
<proteinExistence type="predicted"/>
<feature type="transmembrane region" description="Helical" evidence="1">
    <location>
        <begin position="359"/>
        <end position="378"/>
    </location>
</feature>
<sequence>MKQMRIGEKIGWSKESRIGRLVFILLLFLYTGVMLYLFLMQCYEVPDFISDMPAYVEKTAGIAGDYEFPYPLFFTVAKLFAVFLGAPAAVAVTTAILNSFGVCTAKYYMNRQVRSFVCYEEMSEKKRCMTDICVTGAVFALFLLGNLYSPKNTAFFGFDYAYRCMGIYTPNPVWNATYMATRPFAVICFFEAVNLLSEYRENFQWKKCVPFALSLFLTTITKPSYTLVVVPVFGLVLLFHAIRSKGKSLKNAFFVCVTMIPTGIDLLYQYSGVFSGTNVLGEETGIGFAFAKVWGNFSSNIPLSIVMGMALPLGVLVLNLGELKKNGAYRFAWLNYLMGAGMFLVLYEKGFRMLHANFSWGYMHGMFFVFLMTLALVIKNTVQWRKSWRIIFAAAEWAVLLAHLACGLNFLWYALQGNDLAGF</sequence>
<feature type="transmembrane region" description="Helical" evidence="1">
    <location>
        <begin position="21"/>
        <end position="39"/>
    </location>
</feature>